<evidence type="ECO:0000313" key="1">
    <source>
        <dbReference type="EMBL" id="GFY56316.1"/>
    </source>
</evidence>
<gene>
    <name evidence="1" type="primary">DBV15_12853</name>
    <name evidence="1" type="ORF">TNIN_481321</name>
</gene>
<proteinExistence type="predicted"/>
<dbReference type="EMBL" id="BMAV01010890">
    <property type="protein sequence ID" value="GFY56316.1"/>
    <property type="molecule type" value="Genomic_DNA"/>
</dbReference>
<dbReference type="AlphaFoldDB" id="A0A8X6XND0"/>
<protein>
    <submittedName>
        <fullName evidence="1">Nuclease harbi1-like protein</fullName>
    </submittedName>
</protein>
<reference evidence="1" key="1">
    <citation type="submission" date="2020-08" db="EMBL/GenBank/DDBJ databases">
        <title>Multicomponent nature underlies the extraordinary mechanical properties of spider dragline silk.</title>
        <authorList>
            <person name="Kono N."/>
            <person name="Nakamura H."/>
            <person name="Mori M."/>
            <person name="Yoshida Y."/>
            <person name="Ohtoshi R."/>
            <person name="Malay A.D."/>
            <person name="Moran D.A.P."/>
            <person name="Tomita M."/>
            <person name="Numata K."/>
            <person name="Arakawa K."/>
        </authorList>
    </citation>
    <scope>NUCLEOTIDE SEQUENCE</scope>
</reference>
<sequence length="193" mass="22014">MAPHRSRKSSPIQDTSYEEMLEYDAQEYVLNEIPLSQNQYSRLLTHPLVLETAPPKSGPRFPNYKGTFSIILLACVDANYKFVLVDIGAEDHNSDVPVVALSKDKAIYNYRLSRARRCVENAIWIYMASLFRIFRKPLVSSLETSTFTVVAAVCLHNFIKSTEKEVPFCERRYCPLDFADNGPPEGSINDGRW</sequence>
<dbReference type="OrthoDB" id="6431501at2759"/>
<evidence type="ECO:0000313" key="2">
    <source>
        <dbReference type="Proteomes" id="UP000886998"/>
    </source>
</evidence>
<comment type="caution">
    <text evidence="1">The sequence shown here is derived from an EMBL/GenBank/DDBJ whole genome shotgun (WGS) entry which is preliminary data.</text>
</comment>
<accession>A0A8X6XND0</accession>
<keyword evidence="2" id="KW-1185">Reference proteome</keyword>
<name>A0A8X6XND0_9ARAC</name>
<organism evidence="1 2">
    <name type="scientific">Trichonephila inaurata madagascariensis</name>
    <dbReference type="NCBI Taxonomy" id="2747483"/>
    <lineage>
        <taxon>Eukaryota</taxon>
        <taxon>Metazoa</taxon>
        <taxon>Ecdysozoa</taxon>
        <taxon>Arthropoda</taxon>
        <taxon>Chelicerata</taxon>
        <taxon>Arachnida</taxon>
        <taxon>Araneae</taxon>
        <taxon>Araneomorphae</taxon>
        <taxon>Entelegynae</taxon>
        <taxon>Araneoidea</taxon>
        <taxon>Nephilidae</taxon>
        <taxon>Trichonephila</taxon>
        <taxon>Trichonephila inaurata</taxon>
    </lineage>
</organism>
<dbReference type="Proteomes" id="UP000886998">
    <property type="component" value="Unassembled WGS sequence"/>
</dbReference>